<dbReference type="AlphaFoldDB" id="A0AAV6YDX4"/>
<gene>
    <name evidence="1" type="ORF">GDO81_028620</name>
</gene>
<proteinExistence type="predicted"/>
<keyword evidence="2" id="KW-1185">Reference proteome</keyword>
<evidence type="ECO:0000313" key="1">
    <source>
        <dbReference type="EMBL" id="KAG8535407.1"/>
    </source>
</evidence>
<dbReference type="InterPro" id="IPR026295">
    <property type="entry name" value="CCD81"/>
</dbReference>
<name>A0AAV6YDX4_ENGPU</name>
<dbReference type="EMBL" id="WNYA01067788">
    <property type="protein sequence ID" value="KAG8535407.1"/>
    <property type="molecule type" value="Genomic_DNA"/>
</dbReference>
<sequence length="87" mass="10505">MLSDRAAQFEKIHRLHNSLQEDWARSSESKKQKEHREELYMQAGSELLLDQFEKYRRCLQCKRRTSNCGETNVWRESRYIPGSRLMV</sequence>
<dbReference type="PANTHER" id="PTHR14362:SF2">
    <property type="entry name" value="COILED-COIL DOMAIN-CONTAINING PROTEIN 81"/>
    <property type="match status" value="1"/>
</dbReference>
<dbReference type="Proteomes" id="UP000824782">
    <property type="component" value="Unassembled WGS sequence"/>
</dbReference>
<protein>
    <submittedName>
        <fullName evidence="1">Uncharacterized protein</fullName>
    </submittedName>
</protein>
<reference evidence="1" key="1">
    <citation type="thesis" date="2020" institute="ProQuest LLC" country="789 East Eisenhower Parkway, Ann Arbor, MI, USA">
        <title>Comparative Genomics and Chromosome Evolution.</title>
        <authorList>
            <person name="Mudd A.B."/>
        </authorList>
    </citation>
    <scope>NUCLEOTIDE SEQUENCE</scope>
    <source>
        <strain evidence="1">237g6f4</strain>
        <tissue evidence="1">Blood</tissue>
    </source>
</reference>
<accession>A0AAV6YDX4</accession>
<organism evidence="1 2">
    <name type="scientific">Engystomops pustulosus</name>
    <name type="common">Tungara frog</name>
    <name type="synonym">Physalaemus pustulosus</name>
    <dbReference type="NCBI Taxonomy" id="76066"/>
    <lineage>
        <taxon>Eukaryota</taxon>
        <taxon>Metazoa</taxon>
        <taxon>Chordata</taxon>
        <taxon>Craniata</taxon>
        <taxon>Vertebrata</taxon>
        <taxon>Euteleostomi</taxon>
        <taxon>Amphibia</taxon>
        <taxon>Batrachia</taxon>
        <taxon>Anura</taxon>
        <taxon>Neobatrachia</taxon>
        <taxon>Hyloidea</taxon>
        <taxon>Leptodactylidae</taxon>
        <taxon>Leiuperinae</taxon>
        <taxon>Engystomops</taxon>
    </lineage>
</organism>
<evidence type="ECO:0000313" key="2">
    <source>
        <dbReference type="Proteomes" id="UP000824782"/>
    </source>
</evidence>
<dbReference type="GO" id="GO:0005815">
    <property type="term" value="C:microtubule organizing center"/>
    <property type="evidence" value="ECO:0007669"/>
    <property type="project" value="TreeGrafter"/>
</dbReference>
<comment type="caution">
    <text evidence="1">The sequence shown here is derived from an EMBL/GenBank/DDBJ whole genome shotgun (WGS) entry which is preliminary data.</text>
</comment>
<dbReference type="PANTHER" id="PTHR14362">
    <property type="entry name" value="COILED-COIL DOMAIN-CONTAINING PROTEIN 81"/>
    <property type="match status" value="1"/>
</dbReference>